<dbReference type="EMBL" id="JASBAO010000001">
    <property type="protein sequence ID" value="MDI2090153.1"/>
    <property type="molecule type" value="Genomic_DNA"/>
</dbReference>
<evidence type="ECO:0000313" key="2">
    <source>
        <dbReference type="Proteomes" id="UP001431634"/>
    </source>
</evidence>
<dbReference type="PANTHER" id="PTHR38589">
    <property type="entry name" value="BLR0621 PROTEIN"/>
    <property type="match status" value="1"/>
</dbReference>
<sequence length="254" mass="28625">MLHKHVPIIGCLFVSGCAGSYPQPVMKWQENQQMLLVLSSDWSTNTGILLKFQYRSHHWTMEGAPISVSLGKNGSAWGLGLHPFVHQNPMKVEGDLKSPAGIFALGKSFGYAAQVQYSYPYFSTTADDFCIDNTQSQYYNKIVDRQQIKGNIESLSTEPMRRDLYFKGDSLYKLGIVVHHNDQRLSKAGSCVFVHLRTTPDATTAGCTAMNEQDMNNILSWLKADHHPVMVLLPVSVYNQKQQEWNLPKVITEK</sequence>
<gene>
    <name evidence="1" type="ORF">QJV27_01940</name>
</gene>
<dbReference type="PANTHER" id="PTHR38589:SF1">
    <property type="entry name" value="BLR0621 PROTEIN"/>
    <property type="match status" value="1"/>
</dbReference>
<dbReference type="Proteomes" id="UP001431634">
    <property type="component" value="Unassembled WGS sequence"/>
</dbReference>
<dbReference type="RefSeq" id="WP_281447304.1">
    <property type="nucleotide sequence ID" value="NZ_JASBAO010000001.1"/>
</dbReference>
<keyword evidence="2" id="KW-1185">Reference proteome</keyword>
<proteinExistence type="predicted"/>
<evidence type="ECO:0000313" key="1">
    <source>
        <dbReference type="EMBL" id="MDI2090153.1"/>
    </source>
</evidence>
<dbReference type="PROSITE" id="PS51257">
    <property type="entry name" value="PROKAR_LIPOPROTEIN"/>
    <property type="match status" value="1"/>
</dbReference>
<name>A0ABT6PZL1_9PROT</name>
<comment type="caution">
    <text evidence="1">The sequence shown here is derived from an EMBL/GenBank/DDBJ whole genome shotgun (WGS) entry which is preliminary data.</text>
</comment>
<accession>A0ABT6PZL1</accession>
<reference evidence="1" key="1">
    <citation type="submission" date="2023-05" db="EMBL/GenBank/DDBJ databases">
        <title>Whole genome sequence of Commensalibacter sp.</title>
        <authorList>
            <person name="Charoenyingcharoen P."/>
            <person name="Yukphan P."/>
        </authorList>
    </citation>
    <scope>NUCLEOTIDE SEQUENCE</scope>
    <source>
        <strain evidence="1">TBRC 16381</strain>
    </source>
</reference>
<organism evidence="1 2">
    <name type="scientific">Commensalibacter oyaizuii</name>
    <dbReference type="NCBI Taxonomy" id="3043873"/>
    <lineage>
        <taxon>Bacteria</taxon>
        <taxon>Pseudomonadati</taxon>
        <taxon>Pseudomonadota</taxon>
        <taxon>Alphaproteobacteria</taxon>
        <taxon>Acetobacterales</taxon>
        <taxon>Acetobacteraceae</taxon>
    </lineage>
</organism>
<protein>
    <submittedName>
        <fullName evidence="1">L,D-transpeptidase family protein</fullName>
    </submittedName>
</protein>